<feature type="transmembrane region" description="Helical" evidence="1">
    <location>
        <begin position="23"/>
        <end position="44"/>
    </location>
</feature>
<comment type="caution">
    <text evidence="2">The sequence shown here is derived from an EMBL/GenBank/DDBJ whole genome shotgun (WGS) entry which is preliminary data.</text>
</comment>
<keyword evidence="1" id="KW-0812">Transmembrane</keyword>
<dbReference type="EMBL" id="JAGGMS010000001">
    <property type="protein sequence ID" value="MBP2183879.1"/>
    <property type="molecule type" value="Genomic_DNA"/>
</dbReference>
<keyword evidence="1" id="KW-1133">Transmembrane helix</keyword>
<organism evidence="2 3">
    <name type="scientific">Amycolatopsis magusensis</name>
    <dbReference type="NCBI Taxonomy" id="882444"/>
    <lineage>
        <taxon>Bacteria</taxon>
        <taxon>Bacillati</taxon>
        <taxon>Actinomycetota</taxon>
        <taxon>Actinomycetes</taxon>
        <taxon>Pseudonocardiales</taxon>
        <taxon>Pseudonocardiaceae</taxon>
        <taxon>Amycolatopsis</taxon>
    </lineage>
</organism>
<name>A0ABS4PYG8_9PSEU</name>
<evidence type="ECO:0000313" key="2">
    <source>
        <dbReference type="EMBL" id="MBP2183879.1"/>
    </source>
</evidence>
<accession>A0ABS4PYG8</accession>
<keyword evidence="3" id="KW-1185">Reference proteome</keyword>
<evidence type="ECO:0000313" key="3">
    <source>
        <dbReference type="Proteomes" id="UP000741013"/>
    </source>
</evidence>
<sequence>MDDSDRSLSVATMPRRAASASTVSLLLATGSLALLLGTWCLPWAREFVTDGARQHIAMLGLATLAAELGRRLWRISRAALQAKVRRFVLEEHE</sequence>
<dbReference type="Proteomes" id="UP000741013">
    <property type="component" value="Unassembled WGS sequence"/>
</dbReference>
<gene>
    <name evidence="2" type="ORF">JOM49_005405</name>
</gene>
<reference evidence="2 3" key="1">
    <citation type="submission" date="2021-03" db="EMBL/GenBank/DDBJ databases">
        <title>Sequencing the genomes of 1000 actinobacteria strains.</title>
        <authorList>
            <person name="Klenk H.-P."/>
        </authorList>
    </citation>
    <scope>NUCLEOTIDE SEQUENCE [LARGE SCALE GENOMIC DNA]</scope>
    <source>
        <strain evidence="2 3">DSM 45510</strain>
    </source>
</reference>
<dbReference type="RefSeq" id="WP_209666968.1">
    <property type="nucleotide sequence ID" value="NZ_JAGGMS010000001.1"/>
</dbReference>
<proteinExistence type="predicted"/>
<protein>
    <submittedName>
        <fullName evidence="2">Uncharacterized protein</fullName>
    </submittedName>
</protein>
<evidence type="ECO:0000256" key="1">
    <source>
        <dbReference type="SAM" id="Phobius"/>
    </source>
</evidence>
<keyword evidence="1" id="KW-0472">Membrane</keyword>